<comment type="caution">
    <text evidence="2">The sequence shown here is derived from an EMBL/GenBank/DDBJ whole genome shotgun (WGS) entry which is preliminary data.</text>
</comment>
<name>A0A1Y1RRS7_9MICC</name>
<dbReference type="PROSITE" id="PS51257">
    <property type="entry name" value="PROKAR_LIPOPROTEIN"/>
    <property type="match status" value="1"/>
</dbReference>
<feature type="chain" id="PRO_5039367519" description="Lipoprotein" evidence="1">
    <location>
        <begin position="25"/>
        <end position="146"/>
    </location>
</feature>
<dbReference type="OrthoDB" id="4964572at2"/>
<reference evidence="2 3" key="1">
    <citation type="submission" date="2016-05" db="EMBL/GenBank/DDBJ databases">
        <title>Draft genome sequence of a porcine commensal Rothia nasimurium.</title>
        <authorList>
            <person name="Gaiser R.A."/>
            <person name="Van Baarlen P."/>
            <person name="Wells J.M."/>
        </authorList>
    </citation>
    <scope>NUCLEOTIDE SEQUENCE [LARGE SCALE GENOMIC DNA]</scope>
    <source>
        <strain evidence="2 3">PT-32</strain>
    </source>
</reference>
<sequence>MAKKKVTVVSALAATALLAGCAQTIVPGMSIEKTDGWGGREDITIEVTAEHNGTGAPAKVTVYQDQMSFDGNQAEFEGEAFYKLNYDNLADLSDSQIRVSVSAQDPAAEVFCAIKGTGYSLEEGDHVNHANEADGTGSATCVLNVD</sequence>
<keyword evidence="3" id="KW-1185">Reference proteome</keyword>
<accession>A0A1Y1RRS7</accession>
<keyword evidence="1" id="KW-0732">Signal</keyword>
<dbReference type="RefSeq" id="WP_083091142.1">
    <property type="nucleotide sequence ID" value="NZ_LXWF01000011.1"/>
</dbReference>
<organism evidence="2 3">
    <name type="scientific">Rothia nasimurium</name>
    <dbReference type="NCBI Taxonomy" id="85336"/>
    <lineage>
        <taxon>Bacteria</taxon>
        <taxon>Bacillati</taxon>
        <taxon>Actinomycetota</taxon>
        <taxon>Actinomycetes</taxon>
        <taxon>Micrococcales</taxon>
        <taxon>Micrococcaceae</taxon>
        <taxon>Rothia</taxon>
    </lineage>
</organism>
<proteinExistence type="predicted"/>
<evidence type="ECO:0000313" key="2">
    <source>
        <dbReference type="EMBL" id="ORC22090.1"/>
    </source>
</evidence>
<dbReference type="Proteomes" id="UP000192359">
    <property type="component" value="Unassembled WGS sequence"/>
</dbReference>
<evidence type="ECO:0000313" key="3">
    <source>
        <dbReference type="Proteomes" id="UP000192359"/>
    </source>
</evidence>
<evidence type="ECO:0008006" key="4">
    <source>
        <dbReference type="Google" id="ProtNLM"/>
    </source>
</evidence>
<gene>
    <name evidence="2" type="ORF">A7979_00815</name>
</gene>
<feature type="signal peptide" evidence="1">
    <location>
        <begin position="1"/>
        <end position="24"/>
    </location>
</feature>
<dbReference type="EMBL" id="LXWF01000011">
    <property type="protein sequence ID" value="ORC22090.1"/>
    <property type="molecule type" value="Genomic_DNA"/>
</dbReference>
<evidence type="ECO:0000256" key="1">
    <source>
        <dbReference type="SAM" id="SignalP"/>
    </source>
</evidence>
<dbReference type="AlphaFoldDB" id="A0A1Y1RRS7"/>
<protein>
    <recommendedName>
        <fullName evidence="4">Lipoprotein</fullName>
    </recommendedName>
</protein>